<dbReference type="Pfam" id="PF03060">
    <property type="entry name" value="NMO"/>
    <property type="match status" value="2"/>
</dbReference>
<dbReference type="SUPFAM" id="SSF51412">
    <property type="entry name" value="Inosine monophosphate dehydrogenase (IMPDH)"/>
    <property type="match status" value="1"/>
</dbReference>
<gene>
    <name evidence="4" type="ORF">CCUG60884_02097</name>
</gene>
<dbReference type="InterPro" id="IPR013785">
    <property type="entry name" value="Aldolase_TIM"/>
</dbReference>
<dbReference type="InterPro" id="IPR004136">
    <property type="entry name" value="NMO"/>
</dbReference>
<dbReference type="STRING" id="404941.GCA_002013645_01256"/>
<dbReference type="CDD" id="cd04730">
    <property type="entry name" value="NPD_like"/>
    <property type="match status" value="1"/>
</dbReference>
<reference evidence="4 5" key="1">
    <citation type="journal article" date="2019" name="Sci. Rep.">
        <title>Extended insight into the Mycobacterium chelonae-abscessus complex through whole genome sequencing of Mycobacterium salmoniphilum outbreak and Mycobacterium salmoniphilum-like strains.</title>
        <authorList>
            <person name="Behra P.R.K."/>
            <person name="Das S."/>
            <person name="Pettersson B.M.F."/>
            <person name="Shirreff L."/>
            <person name="DuCote T."/>
            <person name="Jacobsson K.G."/>
            <person name="Ennis D.G."/>
            <person name="Kirsebom L.A."/>
        </authorList>
    </citation>
    <scope>NUCLEOTIDE SEQUENCE [LARGE SCALE GENOMIC DNA]</scope>
    <source>
        <strain evidence="4 5">CCUG 60884</strain>
    </source>
</reference>
<keyword evidence="4" id="KW-0503">Monooxygenase</keyword>
<keyword evidence="1" id="KW-0285">Flavoprotein</keyword>
<proteinExistence type="predicted"/>
<evidence type="ECO:0000256" key="3">
    <source>
        <dbReference type="ARBA" id="ARBA00023002"/>
    </source>
</evidence>
<accession>A0A4R8SX64</accession>
<organism evidence="4 5">
    <name type="scientific">Mycobacteroides salmoniphilum</name>
    <dbReference type="NCBI Taxonomy" id="404941"/>
    <lineage>
        <taxon>Bacteria</taxon>
        <taxon>Bacillati</taxon>
        <taxon>Actinomycetota</taxon>
        <taxon>Actinomycetes</taxon>
        <taxon>Mycobacteriales</taxon>
        <taxon>Mycobacteriaceae</taxon>
        <taxon>Mycobacteroides</taxon>
    </lineage>
</organism>
<keyword evidence="2" id="KW-0288">FMN</keyword>
<name>A0A4R8SX64_9MYCO</name>
<dbReference type="AlphaFoldDB" id="A0A4R8SX64"/>
<dbReference type="Gene3D" id="3.30.429.10">
    <property type="entry name" value="Macrophage Migration Inhibitory Factor"/>
    <property type="match status" value="1"/>
</dbReference>
<protein>
    <submittedName>
        <fullName evidence="4">Nitronate monooxygenase</fullName>
        <ecNumber evidence="4">1.13.12.16</ecNumber>
    </submittedName>
</protein>
<evidence type="ECO:0000313" key="4">
    <source>
        <dbReference type="EMBL" id="TEA06956.1"/>
    </source>
</evidence>
<dbReference type="Pfam" id="PF14552">
    <property type="entry name" value="Tautomerase_2"/>
    <property type="match status" value="1"/>
</dbReference>
<dbReference type="EC" id="1.13.12.16" evidence="4"/>
<dbReference type="PANTHER" id="PTHR32332">
    <property type="entry name" value="2-NITROPROPANE DIOXYGENASE"/>
    <property type="match status" value="1"/>
</dbReference>
<comment type="caution">
    <text evidence="4">The sequence shown here is derived from an EMBL/GenBank/DDBJ whole genome shotgun (WGS) entry which is preliminary data.</text>
</comment>
<dbReference type="Gene3D" id="3.20.20.70">
    <property type="entry name" value="Aldolase class I"/>
    <property type="match status" value="1"/>
</dbReference>
<keyword evidence="3 4" id="KW-0560">Oxidoreductase</keyword>
<dbReference type="PANTHER" id="PTHR32332:SF31">
    <property type="entry name" value="2-NITROPROPANE DIOXYGENASE FAMILY, PUTATIVE (AFU_ORTHOLOGUE AFUA_2G09850)-RELATED"/>
    <property type="match status" value="1"/>
</dbReference>
<dbReference type="InterPro" id="IPR037479">
    <property type="entry name" value="Tauto_MSAD"/>
</dbReference>
<dbReference type="SUPFAM" id="SSF55331">
    <property type="entry name" value="Tautomerase/MIF"/>
    <property type="match status" value="1"/>
</dbReference>
<evidence type="ECO:0000256" key="2">
    <source>
        <dbReference type="ARBA" id="ARBA00022643"/>
    </source>
</evidence>
<evidence type="ECO:0000256" key="1">
    <source>
        <dbReference type="ARBA" id="ARBA00022630"/>
    </source>
</evidence>
<dbReference type="InterPro" id="IPR014347">
    <property type="entry name" value="Tautomerase/MIF_sf"/>
</dbReference>
<sequence>MTLKTRLTHHFGIEHPVVLAPMDDVADARLASAVGAAGGLGLLGGGYTNEAWVRQQFERARGAVGCGFITWTLNGNEHVLDFVLEQNPAAIFLSFGDPAPYAPRIRAAGVPLICQVHNIEQAFRAVEVGADVIAAQGGEAGGHGTGQRSTFTLVPEIVDVVAKNAPQVLVLAAGGVADGRGLAAALALGADGALVGTRFLAAQEAAISRAAQQSALQAGGDDTIRQHVYDIVRGKSWPSAYSGRVLRNDFVNRWHGHEAELGRRLDRARADYQKGLAGEDYTVANLIVGEGIGQIRSIESAADILHSMVAQAAAINPTHQGVSPCRRYQPDTPRSQPMPLVRIDVTSDRACERQRAIADAVHEALVEVLKIPVRDRFQIITAHDSADIIAEDAGLGFHRSAQVVIVQIFTQAGRTAETKQKVFSALAAKMAAVGVAGADLFVAISENGPQDWSFGFGQAQYVTGELAVPAAASA</sequence>
<dbReference type="EMBL" id="PECL01000007">
    <property type="protein sequence ID" value="TEA06956.1"/>
    <property type="molecule type" value="Genomic_DNA"/>
</dbReference>
<dbReference type="GO" id="GO:0018580">
    <property type="term" value="F:nitronate monooxygenase activity"/>
    <property type="evidence" value="ECO:0007669"/>
    <property type="project" value="UniProtKB-EC"/>
</dbReference>
<evidence type="ECO:0000313" key="5">
    <source>
        <dbReference type="Proteomes" id="UP000294604"/>
    </source>
</evidence>
<dbReference type="Proteomes" id="UP000294604">
    <property type="component" value="Unassembled WGS sequence"/>
</dbReference>